<evidence type="ECO:0000313" key="6">
    <source>
        <dbReference type="EMBL" id="AMJ98215.1"/>
    </source>
</evidence>
<evidence type="ECO:0000256" key="1">
    <source>
        <dbReference type="ARBA" id="ARBA00009437"/>
    </source>
</evidence>
<name>A0A126PZ55_ALTMA</name>
<dbReference type="InterPro" id="IPR036390">
    <property type="entry name" value="WH_DNA-bd_sf"/>
</dbReference>
<accession>A0A126PZ55</accession>
<dbReference type="GO" id="GO:0003700">
    <property type="term" value="F:DNA-binding transcription factor activity"/>
    <property type="evidence" value="ECO:0007669"/>
    <property type="project" value="InterPro"/>
</dbReference>
<dbReference type="EMBL" id="CP014323">
    <property type="protein sequence ID" value="AMJ98215.1"/>
    <property type="molecule type" value="Genomic_DNA"/>
</dbReference>
<organism evidence="6 7">
    <name type="scientific">Alteromonas macleodii</name>
    <name type="common">Pseudoalteromonas macleodii</name>
    <dbReference type="NCBI Taxonomy" id="28108"/>
    <lineage>
        <taxon>Bacteria</taxon>
        <taxon>Pseudomonadati</taxon>
        <taxon>Pseudomonadota</taxon>
        <taxon>Gammaproteobacteria</taxon>
        <taxon>Alteromonadales</taxon>
        <taxon>Alteromonadaceae</taxon>
        <taxon>Alteromonas/Salinimonas group</taxon>
        <taxon>Alteromonas</taxon>
    </lineage>
</organism>
<keyword evidence="4" id="KW-0804">Transcription</keyword>
<protein>
    <submittedName>
        <fullName evidence="6">LysR family transcriptional regulator</fullName>
    </submittedName>
</protein>
<evidence type="ECO:0000256" key="3">
    <source>
        <dbReference type="ARBA" id="ARBA00023125"/>
    </source>
</evidence>
<dbReference type="CDD" id="cd05466">
    <property type="entry name" value="PBP2_LTTR_substrate"/>
    <property type="match status" value="1"/>
</dbReference>
<evidence type="ECO:0000313" key="7">
    <source>
        <dbReference type="Proteomes" id="UP000063991"/>
    </source>
</evidence>
<dbReference type="InterPro" id="IPR036388">
    <property type="entry name" value="WH-like_DNA-bd_sf"/>
</dbReference>
<feature type="domain" description="HTH lysR-type" evidence="5">
    <location>
        <begin position="1"/>
        <end position="58"/>
    </location>
</feature>
<dbReference type="SUPFAM" id="SSF46785">
    <property type="entry name" value="Winged helix' DNA-binding domain"/>
    <property type="match status" value="1"/>
</dbReference>
<sequence length="303" mass="33473">MDIRQLRFLVALDETQHFGKAAKSCNVTQPTLSSRLHNLEDELGIQLVARNHRFQGFTPEGERILAWARNILAACDGLQAEAASCKGALVGRLRIGAVPLASVDPIEIIDTLSKQHSALQFSLQTHSSEYIVNALHRNELDLGLCYLEGMSAQHFHILPFKATPMVLLYHPNHYCFEQDTLSWQSLSSLPLGLLTPSMHFRQSITLNMANEGVNNEPVIESDSVYCLLQAVKKGMCCTILPTNVAKANDDSGLAYVTVDDGKTISPLGLIMRKGEPSSPIAKQCFEFLKGYEEIFNKGDICSE</sequence>
<dbReference type="Gene3D" id="1.10.10.10">
    <property type="entry name" value="Winged helix-like DNA-binding domain superfamily/Winged helix DNA-binding domain"/>
    <property type="match status" value="1"/>
</dbReference>
<evidence type="ECO:0000256" key="2">
    <source>
        <dbReference type="ARBA" id="ARBA00023015"/>
    </source>
</evidence>
<dbReference type="PANTHER" id="PTHR30419">
    <property type="entry name" value="HTH-TYPE TRANSCRIPTIONAL REGULATOR YBHD"/>
    <property type="match status" value="1"/>
</dbReference>
<keyword evidence="3" id="KW-0238">DNA-binding</keyword>
<dbReference type="Proteomes" id="UP000063991">
    <property type="component" value="Chromosome"/>
</dbReference>
<gene>
    <name evidence="6" type="ORF">AVL55_08595</name>
</gene>
<dbReference type="InterPro" id="IPR000847">
    <property type="entry name" value="LysR_HTH_N"/>
</dbReference>
<dbReference type="PROSITE" id="PS50931">
    <property type="entry name" value="HTH_LYSR"/>
    <property type="match status" value="1"/>
</dbReference>
<dbReference type="OrthoDB" id="646694at2"/>
<dbReference type="InterPro" id="IPR050950">
    <property type="entry name" value="HTH-type_LysR_regulators"/>
</dbReference>
<dbReference type="FunFam" id="1.10.10.10:FF:000001">
    <property type="entry name" value="LysR family transcriptional regulator"/>
    <property type="match status" value="1"/>
</dbReference>
<dbReference type="SUPFAM" id="SSF53850">
    <property type="entry name" value="Periplasmic binding protein-like II"/>
    <property type="match status" value="1"/>
</dbReference>
<dbReference type="RefSeq" id="WP_061094842.1">
    <property type="nucleotide sequence ID" value="NZ_CP014323.1"/>
</dbReference>
<evidence type="ECO:0000256" key="4">
    <source>
        <dbReference type="ARBA" id="ARBA00023163"/>
    </source>
</evidence>
<dbReference type="InterPro" id="IPR005119">
    <property type="entry name" value="LysR_subst-bd"/>
</dbReference>
<dbReference type="Pfam" id="PF03466">
    <property type="entry name" value="LysR_substrate"/>
    <property type="match status" value="1"/>
</dbReference>
<dbReference type="Pfam" id="PF00126">
    <property type="entry name" value="HTH_1"/>
    <property type="match status" value="1"/>
</dbReference>
<proteinExistence type="inferred from homology"/>
<keyword evidence="2" id="KW-0805">Transcription regulation</keyword>
<dbReference type="GO" id="GO:0003677">
    <property type="term" value="F:DNA binding"/>
    <property type="evidence" value="ECO:0007669"/>
    <property type="project" value="UniProtKB-KW"/>
</dbReference>
<reference evidence="6 7" key="1">
    <citation type="submission" date="2015-12" db="EMBL/GenBank/DDBJ databases">
        <authorList>
            <person name="Shamseldin A."/>
            <person name="Moawad H."/>
            <person name="Abd El-Rahim W.M."/>
            <person name="Sadowsky M.J."/>
        </authorList>
    </citation>
    <scope>NUCLEOTIDE SEQUENCE [LARGE SCALE GENOMIC DNA]</scope>
    <source>
        <strain evidence="6 7">D7</strain>
    </source>
</reference>
<dbReference type="PRINTS" id="PR00039">
    <property type="entry name" value="HTHLYSR"/>
</dbReference>
<comment type="similarity">
    <text evidence="1">Belongs to the LysR transcriptional regulatory family.</text>
</comment>
<evidence type="ECO:0000259" key="5">
    <source>
        <dbReference type="PROSITE" id="PS50931"/>
    </source>
</evidence>
<dbReference type="AlphaFoldDB" id="A0A126PZ55"/>
<dbReference type="GO" id="GO:0005829">
    <property type="term" value="C:cytosol"/>
    <property type="evidence" value="ECO:0007669"/>
    <property type="project" value="TreeGrafter"/>
</dbReference>
<dbReference type="PANTHER" id="PTHR30419:SF31">
    <property type="entry name" value="BLR3139 PROTEIN"/>
    <property type="match status" value="1"/>
</dbReference>
<dbReference type="Gene3D" id="3.40.190.290">
    <property type="match status" value="1"/>
</dbReference>